<dbReference type="SUPFAM" id="SSF49265">
    <property type="entry name" value="Fibronectin type III"/>
    <property type="match status" value="2"/>
</dbReference>
<keyword evidence="13" id="KW-1185">Reference proteome</keyword>
<feature type="region of interest" description="Disordered" evidence="9">
    <location>
        <begin position="1057"/>
        <end position="1138"/>
    </location>
</feature>
<dbReference type="InterPro" id="IPR013106">
    <property type="entry name" value="Ig_V-set"/>
</dbReference>
<dbReference type="InterPro" id="IPR013098">
    <property type="entry name" value="Ig_I-set"/>
</dbReference>
<dbReference type="PANTHER" id="PTHR10075:SF100">
    <property type="entry name" value="FASCICLIN-2"/>
    <property type="match status" value="1"/>
</dbReference>
<dbReference type="WBParaSite" id="PgR007_g029_t02">
    <property type="protein sequence ID" value="PgR007_g029_t02"/>
    <property type="gene ID" value="PgR007_g029"/>
</dbReference>
<feature type="domain" description="Ig-like" evidence="11">
    <location>
        <begin position="235"/>
        <end position="320"/>
    </location>
</feature>
<dbReference type="FunFam" id="2.60.40.10:FF:000032">
    <property type="entry name" value="palladin isoform X1"/>
    <property type="match status" value="1"/>
</dbReference>
<dbReference type="InterPro" id="IPR007110">
    <property type="entry name" value="Ig-like_dom"/>
</dbReference>
<keyword evidence="6 10" id="KW-0472">Membrane</keyword>
<dbReference type="Pfam" id="PF13927">
    <property type="entry name" value="Ig_3"/>
    <property type="match status" value="1"/>
</dbReference>
<evidence type="ECO:0000256" key="1">
    <source>
        <dbReference type="ARBA" id="ARBA00004167"/>
    </source>
</evidence>
<evidence type="ECO:0000256" key="6">
    <source>
        <dbReference type="ARBA" id="ARBA00023136"/>
    </source>
</evidence>
<feature type="domain" description="Fibronectin type-III" evidence="12">
    <location>
        <begin position="542"/>
        <end position="637"/>
    </location>
</feature>
<feature type="compositionally biased region" description="Basic and acidic residues" evidence="9">
    <location>
        <begin position="1236"/>
        <end position="1246"/>
    </location>
</feature>
<name>A0A915AHB1_PARUN</name>
<dbReference type="FunFam" id="2.60.40.10:FF:000930">
    <property type="entry name" value="immunoglobulin superfamily DCC subclass member 3"/>
    <property type="match status" value="1"/>
</dbReference>
<dbReference type="PROSITE" id="PS50835">
    <property type="entry name" value="IG_LIKE"/>
    <property type="match status" value="5"/>
</dbReference>
<dbReference type="InterPro" id="IPR013783">
    <property type="entry name" value="Ig-like_fold"/>
</dbReference>
<evidence type="ECO:0000256" key="4">
    <source>
        <dbReference type="ARBA" id="ARBA00022737"/>
    </source>
</evidence>
<keyword evidence="5 10" id="KW-1133">Transmembrane helix</keyword>
<dbReference type="SMART" id="SM00060">
    <property type="entry name" value="FN3"/>
    <property type="match status" value="4"/>
</dbReference>
<feature type="domain" description="Fibronectin type-III" evidence="12">
    <location>
        <begin position="766"/>
        <end position="860"/>
    </location>
</feature>
<dbReference type="GO" id="GO:0070593">
    <property type="term" value="P:dendrite self-avoidance"/>
    <property type="evidence" value="ECO:0007669"/>
    <property type="project" value="TreeGrafter"/>
</dbReference>
<feature type="transmembrane region" description="Helical" evidence="10">
    <location>
        <begin position="887"/>
        <end position="909"/>
    </location>
</feature>
<keyword evidence="2 10" id="KW-0812">Transmembrane</keyword>
<keyword evidence="8" id="KW-0393">Immunoglobulin domain</keyword>
<evidence type="ECO:0000256" key="9">
    <source>
        <dbReference type="SAM" id="MobiDB-lite"/>
    </source>
</evidence>
<evidence type="ECO:0000256" key="7">
    <source>
        <dbReference type="ARBA" id="ARBA00023157"/>
    </source>
</evidence>
<dbReference type="FunFam" id="2.60.40.10:FF:000008">
    <property type="entry name" value="roundabout homolog 2 isoform X2"/>
    <property type="match status" value="2"/>
</dbReference>
<dbReference type="InterPro" id="IPR003961">
    <property type="entry name" value="FN3_dom"/>
</dbReference>
<feature type="domain" description="Ig-like" evidence="11">
    <location>
        <begin position="39"/>
        <end position="135"/>
    </location>
</feature>
<dbReference type="Gene3D" id="2.60.40.10">
    <property type="entry name" value="Immunoglobulins"/>
    <property type="match status" value="8"/>
</dbReference>
<sequence length="1296" mass="142424">MRFRHIPLAIFYFCTTGLLVVVYLPALGHSADVTEDVLPVITEHPLDVIVAKGEPAALNCAAKGPDVQISWYKDGQRVITNKDETSSHRLILQTGALFLLRVNNGKSGKDADSGTYYCVAKNKYGEARSREASLKIAMLRDDFRTRPRTTQAVIGNRAVMECVPPKGFPEPVVSWRKNDREFRPEDDERITILPSGNLIIDKVQRSDAGLYQCVATNMVGEKVSSPARLSVYEKPYFQQEPRDVTADVGTSVLFDCRVSGDPMPSITWKKRNQQMPVGRAYIAPDNRGLRIDRVEPSDEGEYLCQAKNPAGSIETSARLRVHAAPSFVKTPSDVSIESGGTAMFECEAEGQPLPASFWSREGQQDLLFPGHTSLDGRVKVSLDGKLTIKDVRPADEGNYVCAAMNAAGSSLTKAALKVDSKTRPSNPPPIIEHGHSNQTLTVSVSATLPCQASGRTPPRISWLKNGEPIDVNEPALESRFIQLATGSLRISDLRKSDTGVYTCRARNEDGESTWTASLIVEEHTNPLVTFSRMPDISTFPTAPGTPVVFNVTEDGVDLEWTPPEKNGATLVTGYILQYFSPELGETWFNVADYIPKSRFRVRDLKPSHSYVFIVRAENSHGIGPPSGMSEMIRTKAAKNEFGQDAASANLDLDLARQRIASEQLLKLDEVKTINATAVQLTWKRRRIEPLVQGYYIKWRAVPGAVTSGSDSSWVNVSKANIDSYVIGGLRPFTNYEFFVIPYHKSVQGMPSNSLDGTTDESAPTSAPSDVRVRMMNLTTLRISWRPPPAGGINGVLKGFQIVILGSGAKYNRNITTNERAASVTLFHLVPSMTYSIKVAAKSNAGVGVFTEVQRVTMDEETLEEHNRIMSGMGSSSERILYVIKRPWFIAVAGVLMWMVFVALIALIWWRWKRSKGKAAARLGMPFIKINDGSVHLTARDALWMDHTNFNSAQRTLLLNNSLNAAACNGPPLYTQTPHQTDFYIDAHPHNEYAGNLMSTMDRSQSPHHYQYAALASAPSSAMSTFCAGQQDDPSPYATTTLVMSNRQKWLKEHMLRGPVLPSNPVPSGPPPRFQDIASSQTINGRRSASARCSSNGRSKAGTLNGGRRSPPKQTLLDFMPPPPPGAPPPEDVPNAYLNGSVEPISNRIVDASDHYDAVSDSLLRRDSRYSPRTQPTDTNRPDSRSRNGYRRGGSNGMGVQDDEDSQRSSLMLDDKARSAFCSSSEADEENSDDDERSAPCERDATHTPEYASHRPSQPCMGVSASTLSQSSYDANSSKRSAARLKTIPRGSKKDLV</sequence>
<evidence type="ECO:0000256" key="5">
    <source>
        <dbReference type="ARBA" id="ARBA00022989"/>
    </source>
</evidence>
<protein>
    <submittedName>
        <fullName evidence="14">Roundabout</fullName>
    </submittedName>
</protein>
<dbReference type="PROSITE" id="PS50853">
    <property type="entry name" value="FN3"/>
    <property type="match status" value="3"/>
</dbReference>
<feature type="domain" description="Ig-like" evidence="11">
    <location>
        <begin position="325"/>
        <end position="417"/>
    </location>
</feature>
<dbReference type="Proteomes" id="UP000887569">
    <property type="component" value="Unplaced"/>
</dbReference>
<evidence type="ECO:0000313" key="13">
    <source>
        <dbReference type="Proteomes" id="UP000887569"/>
    </source>
</evidence>
<comment type="subcellular location">
    <subcellularLocation>
        <location evidence="1">Membrane</location>
        <topology evidence="1">Single-pass membrane protein</topology>
    </subcellularLocation>
</comment>
<evidence type="ECO:0000256" key="8">
    <source>
        <dbReference type="ARBA" id="ARBA00023319"/>
    </source>
</evidence>
<dbReference type="GO" id="GO:0007156">
    <property type="term" value="P:homophilic cell adhesion via plasma membrane adhesion molecules"/>
    <property type="evidence" value="ECO:0007669"/>
    <property type="project" value="TreeGrafter"/>
</dbReference>
<feature type="compositionally biased region" description="Acidic residues" evidence="9">
    <location>
        <begin position="1225"/>
        <end position="1235"/>
    </location>
</feature>
<dbReference type="GO" id="GO:0098632">
    <property type="term" value="F:cell-cell adhesion mediator activity"/>
    <property type="evidence" value="ECO:0007669"/>
    <property type="project" value="TreeGrafter"/>
</dbReference>
<feature type="compositionally biased region" description="Pro residues" evidence="9">
    <location>
        <begin position="1119"/>
        <end position="1131"/>
    </location>
</feature>
<feature type="domain" description="Ig-like" evidence="11">
    <location>
        <begin position="428"/>
        <end position="519"/>
    </location>
</feature>
<dbReference type="GO" id="GO:0005886">
    <property type="term" value="C:plasma membrane"/>
    <property type="evidence" value="ECO:0007669"/>
    <property type="project" value="TreeGrafter"/>
</dbReference>
<dbReference type="InterPro" id="IPR036179">
    <property type="entry name" value="Ig-like_dom_sf"/>
</dbReference>
<evidence type="ECO:0000256" key="3">
    <source>
        <dbReference type="ARBA" id="ARBA00022729"/>
    </source>
</evidence>
<dbReference type="Pfam" id="PF07679">
    <property type="entry name" value="I-set"/>
    <property type="match status" value="4"/>
</dbReference>
<evidence type="ECO:0000259" key="12">
    <source>
        <dbReference type="PROSITE" id="PS50853"/>
    </source>
</evidence>
<keyword evidence="7" id="KW-1015">Disulfide bond</keyword>
<dbReference type="Pfam" id="PF00041">
    <property type="entry name" value="fn3"/>
    <property type="match status" value="3"/>
</dbReference>
<dbReference type="InterPro" id="IPR003599">
    <property type="entry name" value="Ig_sub"/>
</dbReference>
<dbReference type="GO" id="GO:0007411">
    <property type="term" value="P:axon guidance"/>
    <property type="evidence" value="ECO:0007669"/>
    <property type="project" value="TreeGrafter"/>
</dbReference>
<feature type="domain" description="Fibronectin type-III" evidence="12">
    <location>
        <begin position="663"/>
        <end position="761"/>
    </location>
</feature>
<dbReference type="GO" id="GO:0030424">
    <property type="term" value="C:axon"/>
    <property type="evidence" value="ECO:0007669"/>
    <property type="project" value="TreeGrafter"/>
</dbReference>
<dbReference type="InterPro" id="IPR036116">
    <property type="entry name" value="FN3_sf"/>
</dbReference>
<evidence type="ECO:0000256" key="10">
    <source>
        <dbReference type="SAM" id="Phobius"/>
    </source>
</evidence>
<evidence type="ECO:0000256" key="2">
    <source>
        <dbReference type="ARBA" id="ARBA00022692"/>
    </source>
</evidence>
<dbReference type="PANTHER" id="PTHR10075">
    <property type="entry name" value="BASIGIN RELATED"/>
    <property type="match status" value="1"/>
</dbReference>
<keyword evidence="4" id="KW-0677">Repeat</keyword>
<feature type="compositionally biased region" description="Polar residues" evidence="9">
    <location>
        <begin position="1263"/>
        <end position="1279"/>
    </location>
</feature>
<keyword evidence="3" id="KW-0732">Signal</keyword>
<dbReference type="CDD" id="cd00063">
    <property type="entry name" value="FN3"/>
    <property type="match status" value="3"/>
</dbReference>
<dbReference type="SMART" id="SM00409">
    <property type="entry name" value="IG"/>
    <property type="match status" value="5"/>
</dbReference>
<feature type="domain" description="Ig-like" evidence="11">
    <location>
        <begin position="141"/>
        <end position="230"/>
    </location>
</feature>
<evidence type="ECO:0000259" key="11">
    <source>
        <dbReference type="PROSITE" id="PS50835"/>
    </source>
</evidence>
<reference evidence="14" key="1">
    <citation type="submission" date="2022-11" db="UniProtKB">
        <authorList>
            <consortium name="WormBaseParasite"/>
        </authorList>
    </citation>
    <scope>IDENTIFICATION</scope>
</reference>
<accession>A0A915AHB1</accession>
<evidence type="ECO:0000313" key="14">
    <source>
        <dbReference type="WBParaSite" id="PgR007_g029_t02"/>
    </source>
</evidence>
<feature type="region of interest" description="Disordered" evidence="9">
    <location>
        <begin position="1161"/>
        <end position="1296"/>
    </location>
</feature>
<dbReference type="SUPFAM" id="SSF48726">
    <property type="entry name" value="Immunoglobulin"/>
    <property type="match status" value="5"/>
</dbReference>
<organism evidence="13 14">
    <name type="scientific">Parascaris univalens</name>
    <name type="common">Nematode worm</name>
    <dbReference type="NCBI Taxonomy" id="6257"/>
    <lineage>
        <taxon>Eukaryota</taxon>
        <taxon>Metazoa</taxon>
        <taxon>Ecdysozoa</taxon>
        <taxon>Nematoda</taxon>
        <taxon>Chromadorea</taxon>
        <taxon>Rhabditida</taxon>
        <taxon>Spirurina</taxon>
        <taxon>Ascaridomorpha</taxon>
        <taxon>Ascaridoidea</taxon>
        <taxon>Ascarididae</taxon>
        <taxon>Parascaris</taxon>
    </lineage>
</organism>
<proteinExistence type="predicted"/>
<feature type="compositionally biased region" description="Polar residues" evidence="9">
    <location>
        <begin position="1076"/>
        <end position="1097"/>
    </location>
</feature>
<feature type="compositionally biased region" description="Pro residues" evidence="9">
    <location>
        <begin position="1061"/>
        <end position="1072"/>
    </location>
</feature>
<dbReference type="SMART" id="SM00408">
    <property type="entry name" value="IGc2"/>
    <property type="match status" value="5"/>
</dbReference>
<dbReference type="FunFam" id="2.60.40.10:FF:002530">
    <property type="entry name" value="CBN-SAX-3 protein"/>
    <property type="match status" value="1"/>
</dbReference>
<dbReference type="InterPro" id="IPR003598">
    <property type="entry name" value="Ig_sub2"/>
</dbReference>
<dbReference type="SMART" id="SM00406">
    <property type="entry name" value="IGv"/>
    <property type="match status" value="4"/>
</dbReference>